<gene>
    <name evidence="2" type="ORF">L3X38_033732</name>
</gene>
<organism evidence="2 3">
    <name type="scientific">Prunus dulcis</name>
    <name type="common">Almond</name>
    <name type="synonym">Amygdalus dulcis</name>
    <dbReference type="NCBI Taxonomy" id="3755"/>
    <lineage>
        <taxon>Eukaryota</taxon>
        <taxon>Viridiplantae</taxon>
        <taxon>Streptophyta</taxon>
        <taxon>Embryophyta</taxon>
        <taxon>Tracheophyta</taxon>
        <taxon>Spermatophyta</taxon>
        <taxon>Magnoliopsida</taxon>
        <taxon>eudicotyledons</taxon>
        <taxon>Gunneridae</taxon>
        <taxon>Pentapetalae</taxon>
        <taxon>rosids</taxon>
        <taxon>fabids</taxon>
        <taxon>Rosales</taxon>
        <taxon>Rosaceae</taxon>
        <taxon>Amygdaloideae</taxon>
        <taxon>Amygdaleae</taxon>
        <taxon>Prunus</taxon>
    </lineage>
</organism>
<dbReference type="InterPro" id="IPR018289">
    <property type="entry name" value="MULE_transposase_dom"/>
</dbReference>
<protein>
    <recommendedName>
        <fullName evidence="1">MULE transposase domain-containing protein</fullName>
    </recommendedName>
</protein>
<accession>A0AAD4VGG2</accession>
<dbReference type="AlphaFoldDB" id="A0AAD4VGG2"/>
<dbReference type="Proteomes" id="UP001054821">
    <property type="component" value="Chromosome 6"/>
</dbReference>
<name>A0AAD4VGG2_PRUDU</name>
<evidence type="ECO:0000259" key="1">
    <source>
        <dbReference type="Pfam" id="PF10551"/>
    </source>
</evidence>
<dbReference type="PANTHER" id="PTHR31973:SF187">
    <property type="entry name" value="MUTATOR TRANSPOSASE MUDRA PROTEIN"/>
    <property type="match status" value="1"/>
</dbReference>
<keyword evidence="3" id="KW-1185">Reference proteome</keyword>
<sequence>MYVCFTGCRQGFLDGCRPIMGVDGCHVKGSYLGQILTAVGMDGNNGSFPIAYAVFEIKSKQSWIWFLRLLIEDLKITNGLSYVFISDKQKGLIPAIKTLLPTAVHRIGLARGMANIPLSQSAALTQKSSNPSSTSVSAQPGSIFNLPAIRGGTFKRAAIRGESFKRAAIR</sequence>
<evidence type="ECO:0000313" key="2">
    <source>
        <dbReference type="EMBL" id="KAI5324659.1"/>
    </source>
</evidence>
<proteinExistence type="predicted"/>
<evidence type="ECO:0000313" key="3">
    <source>
        <dbReference type="Proteomes" id="UP001054821"/>
    </source>
</evidence>
<reference evidence="2 3" key="1">
    <citation type="journal article" date="2022" name="G3 (Bethesda)">
        <title>Whole-genome sequence and methylome profiling of the almond [Prunus dulcis (Mill.) D.A. Webb] cultivar 'Nonpareil'.</title>
        <authorList>
            <person name="D'Amico-Willman K.M."/>
            <person name="Ouma W.Z."/>
            <person name="Meulia T."/>
            <person name="Sideli G.M."/>
            <person name="Gradziel T.M."/>
            <person name="Fresnedo-Ramirez J."/>
        </authorList>
    </citation>
    <scope>NUCLEOTIDE SEQUENCE [LARGE SCALE GENOMIC DNA]</scope>
    <source>
        <strain evidence="2">Clone GOH B32 T37-40</strain>
    </source>
</reference>
<dbReference type="EMBL" id="JAJFAZ020000006">
    <property type="protein sequence ID" value="KAI5324659.1"/>
    <property type="molecule type" value="Genomic_DNA"/>
</dbReference>
<comment type="caution">
    <text evidence="2">The sequence shown here is derived from an EMBL/GenBank/DDBJ whole genome shotgun (WGS) entry which is preliminary data.</text>
</comment>
<dbReference type="Pfam" id="PF10551">
    <property type="entry name" value="MULE"/>
    <property type="match status" value="1"/>
</dbReference>
<dbReference type="PANTHER" id="PTHR31973">
    <property type="entry name" value="POLYPROTEIN, PUTATIVE-RELATED"/>
    <property type="match status" value="1"/>
</dbReference>
<feature type="domain" description="MULE transposase" evidence="1">
    <location>
        <begin position="20"/>
        <end position="109"/>
    </location>
</feature>